<proteinExistence type="predicted"/>
<name>A0A9D4ENA3_DREPO</name>
<gene>
    <name evidence="1" type="ORF">DPMN_158877</name>
</gene>
<sequence>MIFLPTYPPVKSMKLTDEHPLAELPSESHHTKILPTESHHTRMLPSKSHHTRIVTYGFSFHKHSKQPNHITPEWLLLIHISPSQLPTKSHHTRMVTYGFSFYQHSKQPNHITPEWLPKDSHFTISVTNRITSHQNGYLRILISPTQ</sequence>
<reference evidence="1" key="2">
    <citation type="submission" date="2020-11" db="EMBL/GenBank/DDBJ databases">
        <authorList>
            <person name="McCartney M.A."/>
            <person name="Auch B."/>
            <person name="Kono T."/>
            <person name="Mallez S."/>
            <person name="Becker A."/>
            <person name="Gohl D.M."/>
            <person name="Silverstein K.A.T."/>
            <person name="Koren S."/>
            <person name="Bechman K.B."/>
            <person name="Herman A."/>
            <person name="Abrahante J.E."/>
            <person name="Garbe J."/>
        </authorList>
    </citation>
    <scope>NUCLEOTIDE SEQUENCE</scope>
    <source>
        <strain evidence="1">Duluth1</strain>
        <tissue evidence="1">Whole animal</tissue>
    </source>
</reference>
<protein>
    <submittedName>
        <fullName evidence="1">Uncharacterized protein</fullName>
    </submittedName>
</protein>
<organism evidence="1 2">
    <name type="scientific">Dreissena polymorpha</name>
    <name type="common">Zebra mussel</name>
    <name type="synonym">Mytilus polymorpha</name>
    <dbReference type="NCBI Taxonomy" id="45954"/>
    <lineage>
        <taxon>Eukaryota</taxon>
        <taxon>Metazoa</taxon>
        <taxon>Spiralia</taxon>
        <taxon>Lophotrochozoa</taxon>
        <taxon>Mollusca</taxon>
        <taxon>Bivalvia</taxon>
        <taxon>Autobranchia</taxon>
        <taxon>Heteroconchia</taxon>
        <taxon>Euheterodonta</taxon>
        <taxon>Imparidentia</taxon>
        <taxon>Neoheterodontei</taxon>
        <taxon>Myida</taxon>
        <taxon>Dreissenoidea</taxon>
        <taxon>Dreissenidae</taxon>
        <taxon>Dreissena</taxon>
    </lineage>
</organism>
<dbReference type="Proteomes" id="UP000828390">
    <property type="component" value="Unassembled WGS sequence"/>
</dbReference>
<comment type="caution">
    <text evidence="1">The sequence shown here is derived from an EMBL/GenBank/DDBJ whole genome shotgun (WGS) entry which is preliminary data.</text>
</comment>
<evidence type="ECO:0000313" key="2">
    <source>
        <dbReference type="Proteomes" id="UP000828390"/>
    </source>
</evidence>
<dbReference type="AlphaFoldDB" id="A0A9D4ENA3"/>
<evidence type="ECO:0000313" key="1">
    <source>
        <dbReference type="EMBL" id="KAH3781052.1"/>
    </source>
</evidence>
<reference evidence="1" key="1">
    <citation type="journal article" date="2019" name="bioRxiv">
        <title>The Genome of the Zebra Mussel, Dreissena polymorpha: A Resource for Invasive Species Research.</title>
        <authorList>
            <person name="McCartney M.A."/>
            <person name="Auch B."/>
            <person name="Kono T."/>
            <person name="Mallez S."/>
            <person name="Zhang Y."/>
            <person name="Obille A."/>
            <person name="Becker A."/>
            <person name="Abrahante J.E."/>
            <person name="Garbe J."/>
            <person name="Badalamenti J.P."/>
            <person name="Herman A."/>
            <person name="Mangelson H."/>
            <person name="Liachko I."/>
            <person name="Sullivan S."/>
            <person name="Sone E.D."/>
            <person name="Koren S."/>
            <person name="Silverstein K.A.T."/>
            <person name="Beckman K.B."/>
            <person name="Gohl D.M."/>
        </authorList>
    </citation>
    <scope>NUCLEOTIDE SEQUENCE</scope>
    <source>
        <strain evidence="1">Duluth1</strain>
        <tissue evidence="1">Whole animal</tissue>
    </source>
</reference>
<accession>A0A9D4ENA3</accession>
<keyword evidence="2" id="KW-1185">Reference proteome</keyword>
<dbReference type="EMBL" id="JAIWYP010000008">
    <property type="protein sequence ID" value="KAH3781052.1"/>
    <property type="molecule type" value="Genomic_DNA"/>
</dbReference>